<protein>
    <submittedName>
        <fullName evidence="10">Stabilin-2</fullName>
    </submittedName>
</protein>
<feature type="domain" description="FAS1" evidence="8">
    <location>
        <begin position="71"/>
        <end position="203"/>
    </location>
</feature>
<feature type="compositionally biased region" description="Polar residues" evidence="7">
    <location>
        <begin position="211"/>
        <end position="224"/>
    </location>
</feature>
<comment type="subcellular location">
    <subcellularLocation>
        <location evidence="1">Membrane</location>
    </subcellularLocation>
</comment>
<feature type="region of interest" description="Disordered" evidence="7">
    <location>
        <begin position="206"/>
        <end position="225"/>
    </location>
</feature>
<dbReference type="InterPro" id="IPR016187">
    <property type="entry name" value="CTDL_fold"/>
</dbReference>
<keyword evidence="3 6" id="KW-1015">Disulfide bond</keyword>
<name>A0AA47MZ21_MERPO</name>
<dbReference type="SUPFAM" id="SSF82153">
    <property type="entry name" value="FAS1 domain"/>
    <property type="match status" value="1"/>
</dbReference>
<evidence type="ECO:0000313" key="10">
    <source>
        <dbReference type="EMBL" id="KAK0148704.1"/>
    </source>
</evidence>
<evidence type="ECO:0000259" key="9">
    <source>
        <dbReference type="PROSITE" id="PS50963"/>
    </source>
</evidence>
<comment type="caution">
    <text evidence="6">Lacks conserved residue(s) required for the propagation of feature annotation.</text>
</comment>
<keyword evidence="11" id="KW-1185">Reference proteome</keyword>
<evidence type="ECO:0000256" key="4">
    <source>
        <dbReference type="ARBA" id="ARBA00023180"/>
    </source>
</evidence>
<comment type="caution">
    <text evidence="10">The sequence shown here is derived from an EMBL/GenBank/DDBJ whole genome shotgun (WGS) entry which is preliminary data.</text>
</comment>
<dbReference type="EMBL" id="JAOPHQ010002002">
    <property type="protein sequence ID" value="KAK0148704.1"/>
    <property type="molecule type" value="Genomic_DNA"/>
</dbReference>
<evidence type="ECO:0000313" key="11">
    <source>
        <dbReference type="Proteomes" id="UP001174136"/>
    </source>
</evidence>
<evidence type="ECO:0000256" key="2">
    <source>
        <dbReference type="ARBA" id="ARBA00023136"/>
    </source>
</evidence>
<dbReference type="SMART" id="SM00445">
    <property type="entry name" value="LINK"/>
    <property type="match status" value="1"/>
</dbReference>
<evidence type="ECO:0000256" key="7">
    <source>
        <dbReference type="SAM" id="MobiDB-lite"/>
    </source>
</evidence>
<feature type="disulfide bond" evidence="6">
    <location>
        <begin position="4"/>
        <end position="25"/>
    </location>
</feature>
<dbReference type="InterPro" id="IPR000538">
    <property type="entry name" value="Link_dom"/>
</dbReference>
<feature type="region of interest" description="Disordered" evidence="7">
    <location>
        <begin position="233"/>
        <end position="284"/>
    </location>
</feature>
<dbReference type="Gene3D" id="2.30.180.10">
    <property type="entry name" value="FAS1 domain"/>
    <property type="match status" value="1"/>
</dbReference>
<reference evidence="10" key="1">
    <citation type="journal article" date="2023" name="Front. Mar. Sci.">
        <title>A new Merluccius polli reference genome to investigate the effects of global change in West African waters.</title>
        <authorList>
            <person name="Mateo J.L."/>
            <person name="Blanco-Fernandez C."/>
            <person name="Garcia-Vazquez E."/>
            <person name="Machado-Schiaffino G."/>
        </authorList>
    </citation>
    <scope>NUCLEOTIDE SEQUENCE</scope>
    <source>
        <strain evidence="10">C29</strain>
        <tissue evidence="10">Fin</tissue>
    </source>
</reference>
<sequence>MHLCIAGWMEGGRVGYPTTIPSPRCGDSHVGVVLYKEPVPPSSKYDAYCYRETDVSCVCNSGYVGDGTFCNGVVINVLATNTNYSLFYKFILGYSGSSVKGRELLDFLSSGGSDVMLFVPHNDGFLTNQTLSGRDLEYHVSANHSRRLYQDLRHQEVVHTWLGANLTVTHGNNQSNKLVNQQLLLDWDVPAMNGIIHVIQAPLQAPPPQVCSPTQPESNQSDSGQVAREVIHTGLEEREQRESKEDKREDSRVEEASSVDRRENCSGDGSEDRTDEARVEGERGVTWENFGRLNTSLAAAFWIRCKGLIAEAGSPARSELQ</sequence>
<organism evidence="10 11">
    <name type="scientific">Merluccius polli</name>
    <name type="common">Benguela hake</name>
    <name type="synonym">Merluccius cadenati</name>
    <dbReference type="NCBI Taxonomy" id="89951"/>
    <lineage>
        <taxon>Eukaryota</taxon>
        <taxon>Metazoa</taxon>
        <taxon>Chordata</taxon>
        <taxon>Craniata</taxon>
        <taxon>Vertebrata</taxon>
        <taxon>Euteleostomi</taxon>
        <taxon>Actinopterygii</taxon>
        <taxon>Neopterygii</taxon>
        <taxon>Teleostei</taxon>
        <taxon>Neoteleostei</taxon>
        <taxon>Acanthomorphata</taxon>
        <taxon>Zeiogadaria</taxon>
        <taxon>Gadariae</taxon>
        <taxon>Gadiformes</taxon>
        <taxon>Gadoidei</taxon>
        <taxon>Merlucciidae</taxon>
        <taxon>Merluccius</taxon>
    </lineage>
</organism>
<evidence type="ECO:0000256" key="6">
    <source>
        <dbReference type="PROSITE-ProRule" id="PRU00323"/>
    </source>
</evidence>
<dbReference type="PANTHER" id="PTHR24038:SF8">
    <property type="entry name" value="STABILIN-1"/>
    <property type="match status" value="1"/>
</dbReference>
<dbReference type="InterPro" id="IPR036378">
    <property type="entry name" value="FAS1_dom_sf"/>
</dbReference>
<evidence type="ECO:0000259" key="8">
    <source>
        <dbReference type="PROSITE" id="PS50213"/>
    </source>
</evidence>
<evidence type="ECO:0000256" key="5">
    <source>
        <dbReference type="ARBA" id="ARBA00023292"/>
    </source>
</evidence>
<dbReference type="Proteomes" id="UP001174136">
    <property type="component" value="Unassembled WGS sequence"/>
</dbReference>
<keyword evidence="2" id="KW-0472">Membrane</keyword>
<dbReference type="SMART" id="SM00554">
    <property type="entry name" value="FAS1"/>
    <property type="match status" value="1"/>
</dbReference>
<dbReference type="PANTHER" id="PTHR24038">
    <property type="entry name" value="STABILIN"/>
    <property type="match status" value="1"/>
</dbReference>
<dbReference type="InterPro" id="IPR000782">
    <property type="entry name" value="FAS1_domain"/>
</dbReference>
<proteinExistence type="predicted"/>
<dbReference type="GO" id="GO:0005540">
    <property type="term" value="F:hyaluronic acid binding"/>
    <property type="evidence" value="ECO:0007669"/>
    <property type="project" value="InterPro"/>
</dbReference>
<dbReference type="Pfam" id="PF02469">
    <property type="entry name" value="Fasciclin"/>
    <property type="match status" value="1"/>
</dbReference>
<dbReference type="SUPFAM" id="SSF56436">
    <property type="entry name" value="C-type lectin-like"/>
    <property type="match status" value="1"/>
</dbReference>
<gene>
    <name evidence="10" type="primary">STAB2_0</name>
    <name evidence="10" type="ORF">N1851_010939</name>
</gene>
<dbReference type="Pfam" id="PF00193">
    <property type="entry name" value="Xlink"/>
    <property type="match status" value="1"/>
</dbReference>
<keyword evidence="5" id="KW-0424">Laminin EGF-like domain</keyword>
<accession>A0AA47MZ21</accession>
<dbReference type="Gene3D" id="3.10.100.10">
    <property type="entry name" value="Mannose-Binding Protein A, subunit A"/>
    <property type="match status" value="1"/>
</dbReference>
<dbReference type="PROSITE" id="PS50963">
    <property type="entry name" value="LINK_2"/>
    <property type="match status" value="1"/>
</dbReference>
<evidence type="ECO:0000256" key="3">
    <source>
        <dbReference type="ARBA" id="ARBA00023157"/>
    </source>
</evidence>
<dbReference type="InterPro" id="IPR016186">
    <property type="entry name" value="C-type_lectin-like/link_sf"/>
</dbReference>
<feature type="domain" description="Link" evidence="9">
    <location>
        <begin position="1"/>
        <end position="51"/>
    </location>
</feature>
<keyword evidence="4" id="KW-0325">Glycoprotein</keyword>
<evidence type="ECO:0000256" key="1">
    <source>
        <dbReference type="ARBA" id="ARBA00004370"/>
    </source>
</evidence>
<dbReference type="GO" id="GO:0016020">
    <property type="term" value="C:membrane"/>
    <property type="evidence" value="ECO:0007669"/>
    <property type="project" value="UniProtKB-SubCell"/>
</dbReference>
<dbReference type="GO" id="GO:0007155">
    <property type="term" value="P:cell adhesion"/>
    <property type="evidence" value="ECO:0007669"/>
    <property type="project" value="InterPro"/>
</dbReference>
<dbReference type="AlphaFoldDB" id="A0AA47MZ21"/>
<dbReference type="PROSITE" id="PS50213">
    <property type="entry name" value="FAS1"/>
    <property type="match status" value="1"/>
</dbReference>